<dbReference type="Gene3D" id="3.60.20.10">
    <property type="entry name" value="Glutamine Phosphoribosylpyrophosphate, subunit 1, domain 1"/>
    <property type="match status" value="1"/>
</dbReference>
<dbReference type="PANTHER" id="PTHR43284:SF1">
    <property type="entry name" value="ASPARAGINE SYNTHETASE"/>
    <property type="match status" value="1"/>
</dbReference>
<evidence type="ECO:0000256" key="2">
    <source>
        <dbReference type="ARBA" id="ARBA00005752"/>
    </source>
</evidence>
<gene>
    <name evidence="9" type="primary">asnB</name>
    <name evidence="9" type="ORF">NP589_20355</name>
</gene>
<comment type="pathway">
    <text evidence="1">Amino-acid biosynthesis; L-asparagine biosynthesis; L-asparagine from L-aspartate (L-Gln route): step 1/1.</text>
</comment>
<dbReference type="InterPro" id="IPR001962">
    <property type="entry name" value="Asn_synthase"/>
</dbReference>
<keyword evidence="6" id="KW-0315">Glutamine amidotransferase</keyword>
<dbReference type="SUPFAM" id="SSF56235">
    <property type="entry name" value="N-terminal nucleophile aminohydrolases (Ntn hydrolases)"/>
    <property type="match status" value="1"/>
</dbReference>
<comment type="similarity">
    <text evidence="2">Belongs to the asparagine synthetase family.</text>
</comment>
<keyword evidence="10" id="KW-1185">Reference proteome</keyword>
<keyword evidence="9" id="KW-0436">Ligase</keyword>
<dbReference type="PIRSF" id="PIRSF001589">
    <property type="entry name" value="Asn_synthetase_glu-h"/>
    <property type="match status" value="1"/>
</dbReference>
<evidence type="ECO:0000256" key="5">
    <source>
        <dbReference type="ARBA" id="ARBA00022840"/>
    </source>
</evidence>
<evidence type="ECO:0000313" key="9">
    <source>
        <dbReference type="EMBL" id="MCQ8119782.1"/>
    </source>
</evidence>
<evidence type="ECO:0000256" key="3">
    <source>
        <dbReference type="ARBA" id="ARBA00012737"/>
    </source>
</evidence>
<evidence type="ECO:0000256" key="1">
    <source>
        <dbReference type="ARBA" id="ARBA00005187"/>
    </source>
</evidence>
<keyword evidence="5" id="KW-0067">ATP-binding</keyword>
<dbReference type="InterPro" id="IPR029055">
    <property type="entry name" value="Ntn_hydrolases_N"/>
</dbReference>
<name>A0ABT1TYD4_9GAMM</name>
<dbReference type="GO" id="GO:0004066">
    <property type="term" value="F:asparagine synthase (glutamine-hydrolyzing) activity"/>
    <property type="evidence" value="ECO:0007669"/>
    <property type="project" value="UniProtKB-EC"/>
</dbReference>
<dbReference type="CDD" id="cd00712">
    <property type="entry name" value="AsnB"/>
    <property type="match status" value="1"/>
</dbReference>
<organism evidence="9 10">
    <name type="scientific">Methylomonas rosea</name>
    <dbReference type="NCBI Taxonomy" id="2952227"/>
    <lineage>
        <taxon>Bacteria</taxon>
        <taxon>Pseudomonadati</taxon>
        <taxon>Pseudomonadota</taxon>
        <taxon>Gammaproteobacteria</taxon>
        <taxon>Methylococcales</taxon>
        <taxon>Methylococcaceae</taxon>
        <taxon>Methylomonas</taxon>
    </lineage>
</organism>
<dbReference type="Pfam" id="PF00733">
    <property type="entry name" value="Asn_synthase"/>
    <property type="match status" value="1"/>
</dbReference>
<dbReference type="RefSeq" id="WP_256608610.1">
    <property type="nucleotide sequence ID" value="NZ_JANIBL010000093.1"/>
</dbReference>
<dbReference type="Gene3D" id="3.40.50.620">
    <property type="entry name" value="HUPs"/>
    <property type="match status" value="2"/>
</dbReference>
<dbReference type="InterPro" id="IPR051786">
    <property type="entry name" value="ASN_synthetase/amidase"/>
</dbReference>
<protein>
    <recommendedName>
        <fullName evidence="3">asparagine synthase (glutamine-hydrolyzing)</fullName>
        <ecNumber evidence="3">6.3.5.4</ecNumber>
    </recommendedName>
</protein>
<reference evidence="9 10" key="1">
    <citation type="submission" date="2022-07" db="EMBL/GenBank/DDBJ databases">
        <title>Methylomonas rivi sp. nov., Methylomonas rosea sp. nov., Methylomonas aureus sp. nov. and Methylomonas subterranea sp. nov., four novel methanotrophs isolated from a freshwater creek and the deep terrestrial subsurface.</title>
        <authorList>
            <person name="Abin C."/>
            <person name="Sankaranarayanan K."/>
            <person name="Garner C."/>
            <person name="Sindelar R."/>
            <person name="Kotary K."/>
            <person name="Garner R."/>
            <person name="Barclay S."/>
            <person name="Lawson P."/>
            <person name="Krumholz L."/>
        </authorList>
    </citation>
    <scope>NUCLEOTIDE SEQUENCE [LARGE SCALE GENOMIC DNA]</scope>
    <source>
        <strain evidence="9 10">WSC-7</strain>
    </source>
</reference>
<evidence type="ECO:0000256" key="6">
    <source>
        <dbReference type="ARBA" id="ARBA00022962"/>
    </source>
</evidence>
<dbReference type="EC" id="6.3.5.4" evidence="3"/>
<evidence type="ECO:0000259" key="8">
    <source>
        <dbReference type="PROSITE" id="PS51278"/>
    </source>
</evidence>
<keyword evidence="4" id="KW-0547">Nucleotide-binding</keyword>
<dbReference type="Pfam" id="PF13537">
    <property type="entry name" value="GATase_7"/>
    <property type="match status" value="1"/>
</dbReference>
<comment type="catalytic activity">
    <reaction evidence="7">
        <text>L-aspartate + L-glutamine + ATP + H2O = L-asparagine + L-glutamate + AMP + diphosphate + H(+)</text>
        <dbReference type="Rhea" id="RHEA:12228"/>
        <dbReference type="ChEBI" id="CHEBI:15377"/>
        <dbReference type="ChEBI" id="CHEBI:15378"/>
        <dbReference type="ChEBI" id="CHEBI:29985"/>
        <dbReference type="ChEBI" id="CHEBI:29991"/>
        <dbReference type="ChEBI" id="CHEBI:30616"/>
        <dbReference type="ChEBI" id="CHEBI:33019"/>
        <dbReference type="ChEBI" id="CHEBI:58048"/>
        <dbReference type="ChEBI" id="CHEBI:58359"/>
        <dbReference type="ChEBI" id="CHEBI:456215"/>
        <dbReference type="EC" id="6.3.5.4"/>
    </reaction>
</comment>
<dbReference type="InterPro" id="IPR017932">
    <property type="entry name" value="GATase_2_dom"/>
</dbReference>
<dbReference type="InterPro" id="IPR006426">
    <property type="entry name" value="Asn_synth_AEB"/>
</dbReference>
<sequence>MCGIAGWMGSTTDDAVTVEKVRRMIALQSHRGPDATGIFHEDNIILGHSRLSIIDIHEHSNQPLSSTDGRYVISFNGEIYNHNEIRGELSRQGLTCRTTSDTEVLLESYRLYGTHCLDKFEGMFAFVIYDRRTRSLFCARDRLGEKPFYYSWSKNTGFIFSSEMAALISVFENRLTVDSSAFSSFLATSYSKSPATLFNEIRQLQAGHSLFLEADRPPIVKCYWSPLTAAENALTANPCTAEEFLSTFDKAVERCTTSDVPFGSFLSGGLDSTAVLDSITRQKLAGNTFSTYTLDYPDISFSESAIANHSARTLGVKFRNVSYVDYEPDLPNIIRLAAEIPIADPSFIPLYIIARAAHEDFKVMLGGDGGDELLNGYDTYRATLLSSALTRINLQPCHTALNRFLESKKLFSKNVSFSEKVWRLTAFHVPNDPIKSHMAWRTIFSAPEISELYPMDTGINTAAWMLDQITAKQNWTDEKSLPILTRASLIDYYSWLSDGVLRKLDSALMFNSVEGRTPFINHHLIEAGFRMPQKEKTSLRKGKLPIRKQLERSGLAHVCRQKKSGFGFPLDRLFRGSLREMLFDELTSDNTSGILSRKTILRYLNEHDLELANHGRKLYCLLILAIWYGKAVTH</sequence>
<proteinExistence type="inferred from homology"/>
<dbReference type="Proteomes" id="UP001524570">
    <property type="component" value="Unassembled WGS sequence"/>
</dbReference>
<dbReference type="PANTHER" id="PTHR43284">
    <property type="entry name" value="ASPARAGINE SYNTHETASE (GLUTAMINE-HYDROLYZING)"/>
    <property type="match status" value="1"/>
</dbReference>
<evidence type="ECO:0000256" key="4">
    <source>
        <dbReference type="ARBA" id="ARBA00022741"/>
    </source>
</evidence>
<dbReference type="EMBL" id="JANIBL010000093">
    <property type="protein sequence ID" value="MCQ8119782.1"/>
    <property type="molecule type" value="Genomic_DNA"/>
</dbReference>
<dbReference type="InterPro" id="IPR014729">
    <property type="entry name" value="Rossmann-like_a/b/a_fold"/>
</dbReference>
<dbReference type="InterPro" id="IPR033738">
    <property type="entry name" value="AsnB_N"/>
</dbReference>
<dbReference type="NCBIfam" id="TIGR01536">
    <property type="entry name" value="asn_synth_AEB"/>
    <property type="match status" value="1"/>
</dbReference>
<dbReference type="CDD" id="cd01991">
    <property type="entry name" value="Asn_synthase_B_C"/>
    <property type="match status" value="1"/>
</dbReference>
<evidence type="ECO:0000256" key="7">
    <source>
        <dbReference type="ARBA" id="ARBA00048741"/>
    </source>
</evidence>
<dbReference type="SUPFAM" id="SSF52402">
    <property type="entry name" value="Adenine nucleotide alpha hydrolases-like"/>
    <property type="match status" value="1"/>
</dbReference>
<feature type="domain" description="Glutamine amidotransferase type-2" evidence="8">
    <location>
        <begin position="2"/>
        <end position="215"/>
    </location>
</feature>
<evidence type="ECO:0000313" key="10">
    <source>
        <dbReference type="Proteomes" id="UP001524570"/>
    </source>
</evidence>
<dbReference type="PROSITE" id="PS51278">
    <property type="entry name" value="GATASE_TYPE_2"/>
    <property type="match status" value="1"/>
</dbReference>
<comment type="caution">
    <text evidence="9">The sequence shown here is derived from an EMBL/GenBank/DDBJ whole genome shotgun (WGS) entry which is preliminary data.</text>
</comment>
<accession>A0ABT1TYD4</accession>